<protein>
    <submittedName>
        <fullName evidence="1">Uncharacterized protein</fullName>
    </submittedName>
</protein>
<accession>A0AA87YYA2</accession>
<keyword evidence="2" id="KW-1185">Reference proteome</keyword>
<reference evidence="1" key="1">
    <citation type="submission" date="2023-07" db="EMBL/GenBank/DDBJ databases">
        <title>draft genome sequence of fig (Ficus carica).</title>
        <authorList>
            <person name="Takahashi T."/>
            <person name="Nishimura K."/>
        </authorList>
    </citation>
    <scope>NUCLEOTIDE SEQUENCE</scope>
</reference>
<dbReference type="EMBL" id="BTGU01001577">
    <property type="protein sequence ID" value="GMN25773.1"/>
    <property type="molecule type" value="Genomic_DNA"/>
</dbReference>
<gene>
    <name evidence="1" type="ORF">TIFTF001_040772</name>
</gene>
<sequence>MKAHFLENCNVGASCFFFFHLAHIFFCLFHGPKPFSYATINPFSSSYRRISSSSSNELKLNFFFFSSLLRSSTIPSPLAGCVCVSPPPLPLPASKSAVVSFSVAPRPPVKS</sequence>
<evidence type="ECO:0000313" key="1">
    <source>
        <dbReference type="EMBL" id="GMN25773.1"/>
    </source>
</evidence>
<organism evidence="1 2">
    <name type="scientific">Ficus carica</name>
    <name type="common">Common fig</name>
    <dbReference type="NCBI Taxonomy" id="3494"/>
    <lineage>
        <taxon>Eukaryota</taxon>
        <taxon>Viridiplantae</taxon>
        <taxon>Streptophyta</taxon>
        <taxon>Embryophyta</taxon>
        <taxon>Tracheophyta</taxon>
        <taxon>Spermatophyta</taxon>
        <taxon>Magnoliopsida</taxon>
        <taxon>eudicotyledons</taxon>
        <taxon>Gunneridae</taxon>
        <taxon>Pentapetalae</taxon>
        <taxon>rosids</taxon>
        <taxon>fabids</taxon>
        <taxon>Rosales</taxon>
        <taxon>Moraceae</taxon>
        <taxon>Ficeae</taxon>
        <taxon>Ficus</taxon>
    </lineage>
</organism>
<proteinExistence type="predicted"/>
<evidence type="ECO:0000313" key="2">
    <source>
        <dbReference type="Proteomes" id="UP001187192"/>
    </source>
</evidence>
<dbReference type="Proteomes" id="UP001187192">
    <property type="component" value="Unassembled WGS sequence"/>
</dbReference>
<dbReference type="AlphaFoldDB" id="A0AA87YYA2"/>
<name>A0AA87YYA2_FICCA</name>
<comment type="caution">
    <text evidence="1">The sequence shown here is derived from an EMBL/GenBank/DDBJ whole genome shotgun (WGS) entry which is preliminary data.</text>
</comment>